<evidence type="ECO:0000313" key="3">
    <source>
        <dbReference type="Proteomes" id="UP000054270"/>
    </source>
</evidence>
<sequence>MHIIPVAWTAAPAPSSPHDLTRSSSHPPFQHSDTHAARHAAVNTPTYTRAFALGLRGSLFVRSPGPFAIFAVPVAMIRRHAMHLFRTALHHVFAASRLRIRILLCRAPLRRHHYCIWRRQRPINHCALYHYSSLFVRHSHPYPPILAICTLSVTIIVCATLDLASVFDSE</sequence>
<accession>A0A0D2PIG4</accession>
<keyword evidence="3" id="KW-1185">Reference proteome</keyword>
<protein>
    <submittedName>
        <fullName evidence="2">Uncharacterized protein</fullName>
    </submittedName>
</protein>
<dbReference type="AlphaFoldDB" id="A0A0D2PIG4"/>
<organism evidence="2 3">
    <name type="scientific">Hypholoma sublateritium (strain FD-334 SS-4)</name>
    <dbReference type="NCBI Taxonomy" id="945553"/>
    <lineage>
        <taxon>Eukaryota</taxon>
        <taxon>Fungi</taxon>
        <taxon>Dikarya</taxon>
        <taxon>Basidiomycota</taxon>
        <taxon>Agaricomycotina</taxon>
        <taxon>Agaricomycetes</taxon>
        <taxon>Agaricomycetidae</taxon>
        <taxon>Agaricales</taxon>
        <taxon>Agaricineae</taxon>
        <taxon>Strophariaceae</taxon>
        <taxon>Hypholoma</taxon>
    </lineage>
</organism>
<evidence type="ECO:0000256" key="1">
    <source>
        <dbReference type="SAM" id="MobiDB-lite"/>
    </source>
</evidence>
<reference evidence="3" key="1">
    <citation type="submission" date="2014-04" db="EMBL/GenBank/DDBJ databases">
        <title>Evolutionary Origins and Diversification of the Mycorrhizal Mutualists.</title>
        <authorList>
            <consortium name="DOE Joint Genome Institute"/>
            <consortium name="Mycorrhizal Genomics Consortium"/>
            <person name="Kohler A."/>
            <person name="Kuo A."/>
            <person name="Nagy L.G."/>
            <person name="Floudas D."/>
            <person name="Copeland A."/>
            <person name="Barry K.W."/>
            <person name="Cichocki N."/>
            <person name="Veneault-Fourrey C."/>
            <person name="LaButti K."/>
            <person name="Lindquist E.A."/>
            <person name="Lipzen A."/>
            <person name="Lundell T."/>
            <person name="Morin E."/>
            <person name="Murat C."/>
            <person name="Riley R."/>
            <person name="Ohm R."/>
            <person name="Sun H."/>
            <person name="Tunlid A."/>
            <person name="Henrissat B."/>
            <person name="Grigoriev I.V."/>
            <person name="Hibbett D.S."/>
            <person name="Martin F."/>
        </authorList>
    </citation>
    <scope>NUCLEOTIDE SEQUENCE [LARGE SCALE GENOMIC DNA]</scope>
    <source>
        <strain evidence="3">FD-334 SS-4</strain>
    </source>
</reference>
<proteinExistence type="predicted"/>
<feature type="region of interest" description="Disordered" evidence="1">
    <location>
        <begin position="11"/>
        <end position="35"/>
    </location>
</feature>
<dbReference type="EMBL" id="KN817573">
    <property type="protein sequence ID" value="KJA19815.1"/>
    <property type="molecule type" value="Genomic_DNA"/>
</dbReference>
<evidence type="ECO:0000313" key="2">
    <source>
        <dbReference type="EMBL" id="KJA19815.1"/>
    </source>
</evidence>
<dbReference type="Proteomes" id="UP000054270">
    <property type="component" value="Unassembled WGS sequence"/>
</dbReference>
<gene>
    <name evidence="2" type="ORF">HYPSUDRAFT_850711</name>
</gene>
<name>A0A0D2PIG4_HYPSF</name>